<reference evidence="1 2" key="1">
    <citation type="submission" date="2014-04" db="EMBL/GenBank/DDBJ databases">
        <authorList>
            <person name="Sears C."/>
            <person name="Carroll K."/>
            <person name="Sack B.R."/>
            <person name="Qadri F."/>
            <person name="Myers L.L."/>
            <person name="Chung G.-T."/>
            <person name="Escheverria P."/>
            <person name="Fraser C.M."/>
            <person name="Sadzewicz L."/>
            <person name="Shefchek K.A."/>
            <person name="Tallon L."/>
            <person name="Das S.P."/>
            <person name="Daugherty S."/>
            <person name="Mongodin E.F."/>
        </authorList>
    </citation>
    <scope>NUCLEOTIDE SEQUENCE [LARGE SCALE GENOMIC DNA]</scope>
    <source>
        <strain evidence="1 2">3978 T3 ii</strain>
    </source>
</reference>
<name>A0A078S1Z8_BACUN</name>
<comment type="caution">
    <text evidence="1">The sequence shown here is derived from an EMBL/GenBank/DDBJ whole genome shotgun (WGS) entry which is preliminary data.</text>
</comment>
<sequence>MKSRSVLPGGFFILCTFHFLYSPLSLCNFIPTFAFLKEFCF</sequence>
<dbReference type="AlphaFoldDB" id="A0A078S1Z8"/>
<organism evidence="1 2">
    <name type="scientific">Bacteroides uniformis str. 3978 T3 ii</name>
    <dbReference type="NCBI Taxonomy" id="1339349"/>
    <lineage>
        <taxon>Bacteria</taxon>
        <taxon>Pseudomonadati</taxon>
        <taxon>Bacteroidota</taxon>
        <taxon>Bacteroidia</taxon>
        <taxon>Bacteroidales</taxon>
        <taxon>Bacteroidaceae</taxon>
        <taxon>Bacteroides</taxon>
    </lineage>
</organism>
<evidence type="ECO:0000313" key="2">
    <source>
        <dbReference type="Proteomes" id="UP000028013"/>
    </source>
</evidence>
<evidence type="ECO:0000313" key="1">
    <source>
        <dbReference type="EMBL" id="KDS50696.1"/>
    </source>
</evidence>
<proteinExistence type="predicted"/>
<dbReference type="PATRIC" id="fig|1339349.3.peg.2780"/>
<gene>
    <name evidence="1" type="ORF">M094_1627</name>
</gene>
<protein>
    <submittedName>
        <fullName evidence="1">Putative membrane protein</fullName>
    </submittedName>
</protein>
<dbReference type="EMBL" id="JNHN01000174">
    <property type="protein sequence ID" value="KDS50696.1"/>
    <property type="molecule type" value="Genomic_DNA"/>
</dbReference>
<accession>A0A078S1Z8</accession>
<dbReference type="Proteomes" id="UP000028013">
    <property type="component" value="Unassembled WGS sequence"/>
</dbReference>